<keyword evidence="1" id="KW-0472">Membrane</keyword>
<protein>
    <recommendedName>
        <fullName evidence="3">PDZ domain-containing protein</fullName>
    </recommendedName>
</protein>
<comment type="caution">
    <text evidence="2">The sequence shown here is derived from an EMBL/GenBank/DDBJ whole genome shotgun (WGS) entry which is preliminary data.</text>
</comment>
<accession>A0A0F8Y7U1</accession>
<dbReference type="AlphaFoldDB" id="A0A0F8Y7U1"/>
<dbReference type="SUPFAM" id="SSF50156">
    <property type="entry name" value="PDZ domain-like"/>
    <property type="match status" value="1"/>
</dbReference>
<feature type="non-terminal residue" evidence="2">
    <location>
        <position position="163"/>
    </location>
</feature>
<feature type="transmembrane region" description="Helical" evidence="1">
    <location>
        <begin position="133"/>
        <end position="152"/>
    </location>
</feature>
<reference evidence="2" key="1">
    <citation type="journal article" date="2015" name="Nature">
        <title>Complex archaea that bridge the gap between prokaryotes and eukaryotes.</title>
        <authorList>
            <person name="Spang A."/>
            <person name="Saw J.H."/>
            <person name="Jorgensen S.L."/>
            <person name="Zaremba-Niedzwiedzka K."/>
            <person name="Martijn J."/>
            <person name="Lind A.E."/>
            <person name="van Eijk R."/>
            <person name="Schleper C."/>
            <person name="Guy L."/>
            <person name="Ettema T.J."/>
        </authorList>
    </citation>
    <scope>NUCLEOTIDE SEQUENCE</scope>
</reference>
<evidence type="ECO:0008006" key="3">
    <source>
        <dbReference type="Google" id="ProtNLM"/>
    </source>
</evidence>
<gene>
    <name evidence="2" type="ORF">LCGC14_3167370</name>
</gene>
<name>A0A0F8Y7U1_9ZZZZ</name>
<dbReference type="EMBL" id="LAZR01070193">
    <property type="protein sequence ID" value="KKK44266.1"/>
    <property type="molecule type" value="Genomic_DNA"/>
</dbReference>
<organism evidence="2">
    <name type="scientific">marine sediment metagenome</name>
    <dbReference type="NCBI Taxonomy" id="412755"/>
    <lineage>
        <taxon>unclassified sequences</taxon>
        <taxon>metagenomes</taxon>
        <taxon>ecological metagenomes</taxon>
    </lineage>
</organism>
<dbReference type="InterPro" id="IPR036034">
    <property type="entry name" value="PDZ_sf"/>
</dbReference>
<sequence>MSIKRLVRFKHRFLFLFALASVLTLISGVYFIRFLAKPNTGLVVNYPEVINLEGKIIFSPKTPFSPAVASGMKANTDQIISINGQVVKTIRDVVEADASIWRFDPIPVEIVRNNVLEQTILITPAVTLTRLDWVFALIFCIALAFTSFYLIIHLPEDTASNFI</sequence>
<keyword evidence="1" id="KW-0812">Transmembrane</keyword>
<proteinExistence type="predicted"/>
<feature type="transmembrane region" description="Helical" evidence="1">
    <location>
        <begin position="12"/>
        <end position="32"/>
    </location>
</feature>
<dbReference type="Gene3D" id="2.30.42.10">
    <property type="match status" value="1"/>
</dbReference>
<evidence type="ECO:0000256" key="1">
    <source>
        <dbReference type="SAM" id="Phobius"/>
    </source>
</evidence>
<keyword evidence="1" id="KW-1133">Transmembrane helix</keyword>
<evidence type="ECO:0000313" key="2">
    <source>
        <dbReference type="EMBL" id="KKK44266.1"/>
    </source>
</evidence>